<keyword evidence="4" id="KW-1185">Reference proteome</keyword>
<keyword evidence="2" id="KW-0472">Membrane</keyword>
<dbReference type="EMBL" id="JAUHHV010000009">
    <property type="protein sequence ID" value="KAK1413625.1"/>
    <property type="molecule type" value="Genomic_DNA"/>
</dbReference>
<feature type="transmembrane region" description="Helical" evidence="2">
    <location>
        <begin position="74"/>
        <end position="95"/>
    </location>
</feature>
<name>A0AAD8NF55_TARER</name>
<dbReference type="AlphaFoldDB" id="A0AAD8NF55"/>
<keyword evidence="2" id="KW-0812">Transmembrane</keyword>
<feature type="compositionally biased region" description="Basic and acidic residues" evidence="1">
    <location>
        <begin position="20"/>
        <end position="29"/>
    </location>
</feature>
<organism evidence="3 4">
    <name type="scientific">Tagetes erecta</name>
    <name type="common">African marigold</name>
    <dbReference type="NCBI Taxonomy" id="13708"/>
    <lineage>
        <taxon>Eukaryota</taxon>
        <taxon>Viridiplantae</taxon>
        <taxon>Streptophyta</taxon>
        <taxon>Embryophyta</taxon>
        <taxon>Tracheophyta</taxon>
        <taxon>Spermatophyta</taxon>
        <taxon>Magnoliopsida</taxon>
        <taxon>eudicotyledons</taxon>
        <taxon>Gunneridae</taxon>
        <taxon>Pentapetalae</taxon>
        <taxon>asterids</taxon>
        <taxon>campanulids</taxon>
        <taxon>Asterales</taxon>
        <taxon>Asteraceae</taxon>
        <taxon>Asteroideae</taxon>
        <taxon>Heliantheae alliance</taxon>
        <taxon>Tageteae</taxon>
        <taxon>Tagetes</taxon>
    </lineage>
</organism>
<sequence length="128" mass="14335">MSMRYGLADRTTRSTNKIKSLKDGGDGDRQSLTGDNAGKRDLLPMLKRCDLLLLLDFAFLANCFSDYLVIIGGVIVLCLVFYMCSIVVDSSIGLFKWVMRGLVEHRLCSEVFSGFPLEFTQIANWIVV</sequence>
<evidence type="ECO:0000313" key="4">
    <source>
        <dbReference type="Proteomes" id="UP001229421"/>
    </source>
</evidence>
<feature type="region of interest" description="Disordered" evidence="1">
    <location>
        <begin position="1"/>
        <end position="39"/>
    </location>
</feature>
<reference evidence="3" key="1">
    <citation type="journal article" date="2023" name="bioRxiv">
        <title>Improved chromosome-level genome assembly for marigold (Tagetes erecta).</title>
        <authorList>
            <person name="Jiang F."/>
            <person name="Yuan L."/>
            <person name="Wang S."/>
            <person name="Wang H."/>
            <person name="Xu D."/>
            <person name="Wang A."/>
            <person name="Fan W."/>
        </authorList>
    </citation>
    <scope>NUCLEOTIDE SEQUENCE</scope>
    <source>
        <strain evidence="3">WSJ</strain>
        <tissue evidence="3">Leaf</tissue>
    </source>
</reference>
<proteinExistence type="predicted"/>
<protein>
    <submittedName>
        <fullName evidence="3">Uncharacterized protein</fullName>
    </submittedName>
</protein>
<evidence type="ECO:0000256" key="1">
    <source>
        <dbReference type="SAM" id="MobiDB-lite"/>
    </source>
</evidence>
<evidence type="ECO:0000256" key="2">
    <source>
        <dbReference type="SAM" id="Phobius"/>
    </source>
</evidence>
<dbReference type="Proteomes" id="UP001229421">
    <property type="component" value="Unassembled WGS sequence"/>
</dbReference>
<accession>A0AAD8NF55</accession>
<comment type="caution">
    <text evidence="3">The sequence shown here is derived from an EMBL/GenBank/DDBJ whole genome shotgun (WGS) entry which is preliminary data.</text>
</comment>
<gene>
    <name evidence="3" type="ORF">QVD17_35401</name>
</gene>
<keyword evidence="2" id="KW-1133">Transmembrane helix</keyword>
<evidence type="ECO:0000313" key="3">
    <source>
        <dbReference type="EMBL" id="KAK1413625.1"/>
    </source>
</evidence>